<organism evidence="1 2">
    <name type="scientific">Ixodes persulcatus</name>
    <name type="common">Taiga tick</name>
    <dbReference type="NCBI Taxonomy" id="34615"/>
    <lineage>
        <taxon>Eukaryota</taxon>
        <taxon>Metazoa</taxon>
        <taxon>Ecdysozoa</taxon>
        <taxon>Arthropoda</taxon>
        <taxon>Chelicerata</taxon>
        <taxon>Arachnida</taxon>
        <taxon>Acari</taxon>
        <taxon>Parasitiformes</taxon>
        <taxon>Ixodida</taxon>
        <taxon>Ixodoidea</taxon>
        <taxon>Ixodidae</taxon>
        <taxon>Ixodinae</taxon>
        <taxon>Ixodes</taxon>
    </lineage>
</organism>
<dbReference type="EMBL" id="JABSTQ010009234">
    <property type="protein sequence ID" value="KAG0431349.1"/>
    <property type="molecule type" value="Genomic_DNA"/>
</dbReference>
<evidence type="ECO:0000313" key="2">
    <source>
        <dbReference type="Proteomes" id="UP000805193"/>
    </source>
</evidence>
<gene>
    <name evidence="1" type="ORF">HPB47_021866</name>
</gene>
<protein>
    <submittedName>
        <fullName evidence="1">Uncharacterized protein</fullName>
    </submittedName>
</protein>
<dbReference type="Proteomes" id="UP000805193">
    <property type="component" value="Unassembled WGS sequence"/>
</dbReference>
<accession>A0AC60QBP2</accession>
<keyword evidence="2" id="KW-1185">Reference proteome</keyword>
<evidence type="ECO:0000313" key="1">
    <source>
        <dbReference type="EMBL" id="KAG0431349.1"/>
    </source>
</evidence>
<comment type="caution">
    <text evidence="1">The sequence shown here is derived from an EMBL/GenBank/DDBJ whole genome shotgun (WGS) entry which is preliminary data.</text>
</comment>
<reference evidence="1 2" key="1">
    <citation type="journal article" date="2020" name="Cell">
        <title>Large-Scale Comparative Analyses of Tick Genomes Elucidate Their Genetic Diversity and Vector Capacities.</title>
        <authorList>
            <consortium name="Tick Genome and Microbiome Consortium (TIGMIC)"/>
            <person name="Jia N."/>
            <person name="Wang J."/>
            <person name="Shi W."/>
            <person name="Du L."/>
            <person name="Sun Y."/>
            <person name="Zhan W."/>
            <person name="Jiang J.F."/>
            <person name="Wang Q."/>
            <person name="Zhang B."/>
            <person name="Ji P."/>
            <person name="Bell-Sakyi L."/>
            <person name="Cui X.M."/>
            <person name="Yuan T.T."/>
            <person name="Jiang B.G."/>
            <person name="Yang W.F."/>
            <person name="Lam T.T."/>
            <person name="Chang Q.C."/>
            <person name="Ding S.J."/>
            <person name="Wang X.J."/>
            <person name="Zhu J.G."/>
            <person name="Ruan X.D."/>
            <person name="Zhao L."/>
            <person name="Wei J.T."/>
            <person name="Ye R.Z."/>
            <person name="Que T.C."/>
            <person name="Du C.H."/>
            <person name="Zhou Y.H."/>
            <person name="Cheng J.X."/>
            <person name="Dai P.F."/>
            <person name="Guo W.B."/>
            <person name="Han X.H."/>
            <person name="Huang E.J."/>
            <person name="Li L.F."/>
            <person name="Wei W."/>
            <person name="Gao Y.C."/>
            <person name="Liu J.Z."/>
            <person name="Shao H.Z."/>
            <person name="Wang X."/>
            <person name="Wang C.C."/>
            <person name="Yang T.C."/>
            <person name="Huo Q.B."/>
            <person name="Li W."/>
            <person name="Chen H.Y."/>
            <person name="Chen S.E."/>
            <person name="Zhou L.G."/>
            <person name="Ni X.B."/>
            <person name="Tian J.H."/>
            <person name="Sheng Y."/>
            <person name="Liu T."/>
            <person name="Pan Y.S."/>
            <person name="Xia L.Y."/>
            <person name="Li J."/>
            <person name="Zhao F."/>
            <person name="Cao W.C."/>
        </authorList>
    </citation>
    <scope>NUCLEOTIDE SEQUENCE [LARGE SCALE GENOMIC DNA]</scope>
    <source>
        <strain evidence="1">Iper-2018</strain>
    </source>
</reference>
<sequence length="151" mass="17308">MVSLERPVRLATLNVRGLADRRRQRQLYRLVVEQDLDIIAVQETKVESEDRTEFMDVRATRLRLYFFVLTDWASPATYEGTRRRDAHAAELEERMPSCETVRGFSEAHCPAHREPDCCSPCTLTRCPHASRVNTAVDRQSPDADFDAALEA</sequence>
<proteinExistence type="predicted"/>
<name>A0AC60QBP2_IXOPE</name>